<gene>
    <name evidence="1" type="ORF">IC230_10880</name>
</gene>
<protein>
    <submittedName>
        <fullName evidence="1">Uncharacterized protein</fullName>
    </submittedName>
</protein>
<keyword evidence="2" id="KW-1185">Reference proteome</keyword>
<proteinExistence type="predicted"/>
<organism evidence="1 2">
    <name type="scientific">Spirosoma validum</name>
    <dbReference type="NCBI Taxonomy" id="2771355"/>
    <lineage>
        <taxon>Bacteria</taxon>
        <taxon>Pseudomonadati</taxon>
        <taxon>Bacteroidota</taxon>
        <taxon>Cytophagia</taxon>
        <taxon>Cytophagales</taxon>
        <taxon>Cytophagaceae</taxon>
        <taxon>Spirosoma</taxon>
    </lineage>
</organism>
<dbReference type="EMBL" id="JACXAA010000003">
    <property type="protein sequence ID" value="MBD2753395.1"/>
    <property type="molecule type" value="Genomic_DNA"/>
</dbReference>
<reference evidence="1" key="1">
    <citation type="submission" date="2020-09" db="EMBL/GenBank/DDBJ databases">
        <authorList>
            <person name="Kim M.K."/>
        </authorList>
    </citation>
    <scope>NUCLEOTIDE SEQUENCE</scope>
    <source>
        <strain evidence="1">BT704</strain>
    </source>
</reference>
<name>A0A927B0P0_9BACT</name>
<accession>A0A927B0P0</accession>
<dbReference type="RefSeq" id="WP_191039013.1">
    <property type="nucleotide sequence ID" value="NZ_JACXAA010000003.1"/>
</dbReference>
<sequence>MTLSFTAIGENAVQHDFSCDLSSLEDALDILNIIVFQGHTLLLAHIVDEGKRTELPPEVFDGQPLSAVMKKLEKQWRAVLKKPVRSSAPFHKQWRQNMNRQRIRLFDDRIAHFDRVIDAFKQQAQRAEKMRYGNRERTRLIRHYNIIINTYKGYVARTKTERQSVLDKMSQLDQSC</sequence>
<evidence type="ECO:0000313" key="1">
    <source>
        <dbReference type="EMBL" id="MBD2753395.1"/>
    </source>
</evidence>
<evidence type="ECO:0000313" key="2">
    <source>
        <dbReference type="Proteomes" id="UP000653797"/>
    </source>
</evidence>
<comment type="caution">
    <text evidence="1">The sequence shown here is derived from an EMBL/GenBank/DDBJ whole genome shotgun (WGS) entry which is preliminary data.</text>
</comment>
<dbReference type="Proteomes" id="UP000653797">
    <property type="component" value="Unassembled WGS sequence"/>
</dbReference>
<dbReference type="AlphaFoldDB" id="A0A927B0P0"/>